<feature type="signal peptide" evidence="1">
    <location>
        <begin position="1"/>
        <end position="20"/>
    </location>
</feature>
<dbReference type="STRING" id="906968.Trebr_2417"/>
<accession>F4LMT4</accession>
<dbReference type="RefSeq" id="WP_013759525.1">
    <property type="nucleotide sequence ID" value="NC_015500.1"/>
</dbReference>
<sequence>MRTLFLAGMTFCILSAAAFASGRIEATGGYPVQSSFGEEKVTTGGYNVTANTERFLAGPSAGINYINMNEATAVGFGLFLNMQFPLNAESEIKSNRGNVSERISAKDAYDSYHSFDALLGAVFNVVSGSVIEIPVTFGGHLRFDRYQTKGASSSRSDVYLGLGGSAAVNLFFARPVYLTVKCQIAYDFLVLSKNETVKSAVSVVPAIGLGFKL</sequence>
<organism evidence="2 3">
    <name type="scientific">Treponema brennaborense (strain DSM 12168 / CIP 105900 / DD5/3)</name>
    <dbReference type="NCBI Taxonomy" id="906968"/>
    <lineage>
        <taxon>Bacteria</taxon>
        <taxon>Pseudomonadati</taxon>
        <taxon>Spirochaetota</taxon>
        <taxon>Spirochaetia</taxon>
        <taxon>Spirochaetales</taxon>
        <taxon>Treponemataceae</taxon>
        <taxon>Treponema</taxon>
    </lineage>
</organism>
<evidence type="ECO:0000313" key="2">
    <source>
        <dbReference type="EMBL" id="AEE17824.1"/>
    </source>
</evidence>
<dbReference type="Proteomes" id="UP000006546">
    <property type="component" value="Chromosome"/>
</dbReference>
<keyword evidence="3" id="KW-1185">Reference proteome</keyword>
<evidence type="ECO:0008006" key="4">
    <source>
        <dbReference type="Google" id="ProtNLM"/>
    </source>
</evidence>
<protein>
    <recommendedName>
        <fullName evidence="4">Outer membrane protein beta-barrel domain-containing protein</fullName>
    </recommendedName>
</protein>
<proteinExistence type="predicted"/>
<dbReference type="HOGENOM" id="CLU_1293868_0_0_12"/>
<evidence type="ECO:0000256" key="1">
    <source>
        <dbReference type="SAM" id="SignalP"/>
    </source>
</evidence>
<dbReference type="KEGG" id="tbe:Trebr_2417"/>
<feature type="chain" id="PRO_5003316785" description="Outer membrane protein beta-barrel domain-containing protein" evidence="1">
    <location>
        <begin position="21"/>
        <end position="213"/>
    </location>
</feature>
<dbReference type="AlphaFoldDB" id="F4LMT4"/>
<gene>
    <name evidence="2" type="ordered locus">Trebr_2417</name>
</gene>
<dbReference type="EMBL" id="CP002696">
    <property type="protein sequence ID" value="AEE17824.1"/>
    <property type="molecule type" value="Genomic_DNA"/>
</dbReference>
<evidence type="ECO:0000313" key="3">
    <source>
        <dbReference type="Proteomes" id="UP000006546"/>
    </source>
</evidence>
<name>F4LMT4_TREBD</name>
<reference evidence="3" key="1">
    <citation type="submission" date="2011-04" db="EMBL/GenBank/DDBJ databases">
        <title>The complete genome of Treponema brennaborense DSM 12168.</title>
        <authorList>
            <person name="Lucas S."/>
            <person name="Han J."/>
            <person name="Lapidus A."/>
            <person name="Bruce D."/>
            <person name="Goodwin L."/>
            <person name="Pitluck S."/>
            <person name="Peters L."/>
            <person name="Kyrpides N."/>
            <person name="Mavromatis K."/>
            <person name="Ivanova N."/>
            <person name="Mikhailova N."/>
            <person name="Pagani I."/>
            <person name="Teshima H."/>
            <person name="Detter J.C."/>
            <person name="Tapia R."/>
            <person name="Han C."/>
            <person name="Land M."/>
            <person name="Hauser L."/>
            <person name="Markowitz V."/>
            <person name="Cheng J.-F."/>
            <person name="Hugenholtz P."/>
            <person name="Woyke T."/>
            <person name="Wu D."/>
            <person name="Gronow S."/>
            <person name="Wellnitz S."/>
            <person name="Brambilla E."/>
            <person name="Klenk H.-P."/>
            <person name="Eisen J.A."/>
        </authorList>
    </citation>
    <scope>NUCLEOTIDE SEQUENCE [LARGE SCALE GENOMIC DNA]</scope>
    <source>
        <strain evidence="3">DSM 12168 / CIP 105900 / DD5/3</strain>
    </source>
</reference>
<keyword evidence="1" id="KW-0732">Signal</keyword>